<dbReference type="Gene3D" id="1.10.472.80">
    <property type="entry name" value="Ypt/Rab-GAP domain of gyp1p, domain 3"/>
    <property type="match status" value="1"/>
</dbReference>
<reference evidence="4 5" key="2">
    <citation type="submission" date="2019-01" db="EMBL/GenBank/DDBJ databases">
        <title>The decoding of complex shrimp genome reveals the adaptation for benthos swimmer, frequently molting mechanism and breeding impact on genome.</title>
        <authorList>
            <person name="Sun Y."/>
            <person name="Gao Y."/>
            <person name="Yu Y."/>
        </authorList>
    </citation>
    <scope>NUCLEOTIDE SEQUENCE [LARGE SCALE GENOMIC DNA]</scope>
    <source>
        <tissue evidence="4">Muscle</tissue>
    </source>
</reference>
<evidence type="ECO:0000256" key="2">
    <source>
        <dbReference type="ARBA" id="ARBA00043879"/>
    </source>
</evidence>
<dbReference type="Proteomes" id="UP000283509">
    <property type="component" value="Unassembled WGS sequence"/>
</dbReference>
<feature type="domain" description="Rab-GAP TBC" evidence="3">
    <location>
        <begin position="51"/>
        <end position="230"/>
    </location>
</feature>
<dbReference type="PANTHER" id="PTHR47219:SF10">
    <property type="entry name" value="GROWTH HORMONE-REGULATED TBC PROTEIN 1"/>
    <property type="match status" value="1"/>
</dbReference>
<evidence type="ECO:0000313" key="5">
    <source>
        <dbReference type="Proteomes" id="UP000283509"/>
    </source>
</evidence>
<dbReference type="Pfam" id="PF00566">
    <property type="entry name" value="RabGAP-TBC"/>
    <property type="match status" value="1"/>
</dbReference>
<dbReference type="PANTHER" id="PTHR47219">
    <property type="entry name" value="RAB GTPASE-ACTIVATING PROTEIN 1-LIKE"/>
    <property type="match status" value="1"/>
</dbReference>
<accession>A0A423TWR3</accession>
<keyword evidence="1" id="KW-0343">GTPase activation</keyword>
<dbReference type="PROSITE" id="PS50086">
    <property type="entry name" value="TBC_RABGAP"/>
    <property type="match status" value="1"/>
</dbReference>
<comment type="caution">
    <text evidence="4">The sequence shown here is derived from an EMBL/GenBank/DDBJ whole genome shotgun (WGS) entry which is preliminary data.</text>
</comment>
<proteinExistence type="predicted"/>
<dbReference type="SUPFAM" id="SSF47923">
    <property type="entry name" value="Ypt/Rab-GAP domain of gyp1p"/>
    <property type="match status" value="2"/>
</dbReference>
<protein>
    <recommendedName>
        <fullName evidence="3">Rab-GAP TBC domain-containing protein</fullName>
    </recommendedName>
</protein>
<dbReference type="STRING" id="6689.A0A423TWR3"/>
<dbReference type="SMART" id="SM00164">
    <property type="entry name" value="TBC"/>
    <property type="match status" value="1"/>
</dbReference>
<dbReference type="OrthoDB" id="294251at2759"/>
<dbReference type="InterPro" id="IPR035969">
    <property type="entry name" value="Rab-GAP_TBC_sf"/>
</dbReference>
<dbReference type="InterPro" id="IPR050302">
    <property type="entry name" value="Rab_GAP_TBC_domain"/>
</dbReference>
<organism evidence="4 5">
    <name type="scientific">Penaeus vannamei</name>
    <name type="common">Whiteleg shrimp</name>
    <name type="synonym">Litopenaeus vannamei</name>
    <dbReference type="NCBI Taxonomy" id="6689"/>
    <lineage>
        <taxon>Eukaryota</taxon>
        <taxon>Metazoa</taxon>
        <taxon>Ecdysozoa</taxon>
        <taxon>Arthropoda</taxon>
        <taxon>Crustacea</taxon>
        <taxon>Multicrustacea</taxon>
        <taxon>Malacostraca</taxon>
        <taxon>Eumalacostraca</taxon>
        <taxon>Eucarida</taxon>
        <taxon>Decapoda</taxon>
        <taxon>Dendrobranchiata</taxon>
        <taxon>Penaeoidea</taxon>
        <taxon>Penaeidae</taxon>
        <taxon>Penaeus</taxon>
    </lineage>
</organism>
<evidence type="ECO:0000256" key="1">
    <source>
        <dbReference type="ARBA" id="ARBA00022468"/>
    </source>
</evidence>
<reference evidence="4 5" key="1">
    <citation type="submission" date="2018-04" db="EMBL/GenBank/DDBJ databases">
        <authorList>
            <person name="Zhang X."/>
            <person name="Yuan J."/>
            <person name="Li F."/>
            <person name="Xiang J."/>
        </authorList>
    </citation>
    <scope>NUCLEOTIDE SEQUENCE [LARGE SCALE GENOMIC DNA]</scope>
    <source>
        <tissue evidence="4">Muscle</tissue>
    </source>
</reference>
<dbReference type="EMBL" id="QCYY01001052">
    <property type="protein sequence ID" value="ROT80899.1"/>
    <property type="molecule type" value="Genomic_DNA"/>
</dbReference>
<gene>
    <name evidence="4" type="ORF">C7M84_000358</name>
</gene>
<dbReference type="InterPro" id="IPR000195">
    <property type="entry name" value="Rab-GAP-TBC_dom"/>
</dbReference>
<dbReference type="GO" id="GO:0005096">
    <property type="term" value="F:GTPase activator activity"/>
    <property type="evidence" value="ECO:0007669"/>
    <property type="project" value="UniProtKB-KW"/>
</dbReference>
<dbReference type="GO" id="GO:0031267">
    <property type="term" value="F:small GTPase binding"/>
    <property type="evidence" value="ECO:0007669"/>
    <property type="project" value="TreeGrafter"/>
</dbReference>
<dbReference type="AlphaFoldDB" id="A0A423TWR3"/>
<name>A0A423TWR3_PENVA</name>
<evidence type="ECO:0000259" key="3">
    <source>
        <dbReference type="PROSITE" id="PS50086"/>
    </source>
</evidence>
<sequence>MLTNFDYQNYEEFMSRYLSVLTRRARKWSHLLGAKETVGRGIKVKRYVRKGIPMKHRGKMWMEVSGGRRKMEAHPGYYKSLLEGSFDEEVVESIKIDVPRTFPDNIYFRDYNEGKLTDLYNVLVAFAHHNKKIGYCQTVLRIWDCLFYEGNKILMRVAIILVLSNEQKILMSQDFGDFMECFKKITKDADAIDCHTFMENAFKVSGSFPRARLAKLRDECKEEVRAEMKK</sequence>
<comment type="function">
    <text evidence="2">May act as a GTPase-activating protein for Rab family protein(s).</text>
</comment>
<keyword evidence="5" id="KW-1185">Reference proteome</keyword>
<evidence type="ECO:0000313" key="4">
    <source>
        <dbReference type="EMBL" id="ROT80899.1"/>
    </source>
</evidence>